<evidence type="ECO:0000313" key="3">
    <source>
        <dbReference type="Proteomes" id="UP000250321"/>
    </source>
</evidence>
<evidence type="ECO:0000313" key="2">
    <source>
        <dbReference type="EMBL" id="PQQ11127.1"/>
    </source>
</evidence>
<sequence length="183" mass="20590">MYFWLPIHSLVYGRRRLEKATIMFLKVQLPWDVVISAESLEVKGLMLQKSIIVRLLDDFASTKATKRILDTFLLSQSWRADGSVGSGSILDVLFPVVFRGITFKLFVGEIAEGVVHKVLKERVLLSCGPVENIYLAKVKMPDYDYVPGGGGKLIRSIKSNFSVIPVKFNTLVLKNLEKSSKKK</sequence>
<dbReference type="GO" id="GO:0003727">
    <property type="term" value="F:single-stranded RNA binding"/>
    <property type="evidence" value="ECO:0007669"/>
    <property type="project" value="TreeGrafter"/>
</dbReference>
<dbReference type="GO" id="GO:0003697">
    <property type="term" value="F:single-stranded DNA binding"/>
    <property type="evidence" value="ECO:0007669"/>
    <property type="project" value="TreeGrafter"/>
</dbReference>
<dbReference type="InterPro" id="IPR045113">
    <property type="entry name" value="Rpb7-like"/>
</dbReference>
<dbReference type="Proteomes" id="UP000250321">
    <property type="component" value="Unassembled WGS sequence"/>
</dbReference>
<dbReference type="PANTHER" id="PTHR12709">
    <property type="entry name" value="DNA-DIRECTED RNA POLYMERASE II, III"/>
    <property type="match status" value="1"/>
</dbReference>
<keyword evidence="1" id="KW-0539">Nucleus</keyword>
<dbReference type="OrthoDB" id="1162399at2759"/>
<proteinExistence type="predicted"/>
<gene>
    <name evidence="2" type="ORF">Pyn_08368</name>
</gene>
<keyword evidence="1 2" id="KW-0240">DNA-directed RNA polymerase</keyword>
<protein>
    <recommendedName>
        <fullName evidence="1">DNA-directed RNA polymerase subunit</fullName>
    </recommendedName>
</protein>
<name>A0A314YYF0_PRUYE</name>
<comment type="function">
    <text evidence="1">DNA-dependent RNA polymerase which catalyzes the transcription of DNA into RNA using the four ribonucleoside triphosphates as substrates.</text>
</comment>
<dbReference type="GO" id="GO:0000428">
    <property type="term" value="C:DNA-directed RNA polymerase complex"/>
    <property type="evidence" value="ECO:0007669"/>
    <property type="project" value="UniProtKB-KW"/>
</dbReference>
<evidence type="ECO:0000256" key="1">
    <source>
        <dbReference type="RuleBase" id="RU369086"/>
    </source>
</evidence>
<dbReference type="GO" id="GO:0005634">
    <property type="term" value="C:nucleus"/>
    <property type="evidence" value="ECO:0007669"/>
    <property type="project" value="UniProtKB-SubCell"/>
</dbReference>
<keyword evidence="3" id="KW-1185">Reference proteome</keyword>
<dbReference type="PANTHER" id="PTHR12709:SF3">
    <property type="entry name" value="DNA-DIRECTED RNA POLYMERASE V SUBUNIT 7"/>
    <property type="match status" value="1"/>
</dbReference>
<dbReference type="GO" id="GO:0006352">
    <property type="term" value="P:DNA-templated transcription initiation"/>
    <property type="evidence" value="ECO:0007669"/>
    <property type="project" value="UniProtKB-UniRule"/>
</dbReference>
<dbReference type="AlphaFoldDB" id="A0A314YYF0"/>
<dbReference type="EMBL" id="PJQY01000417">
    <property type="protein sequence ID" value="PQQ11127.1"/>
    <property type="molecule type" value="Genomic_DNA"/>
</dbReference>
<comment type="subcellular location">
    <subcellularLocation>
        <location evidence="1">Nucleus</location>
    </subcellularLocation>
</comment>
<dbReference type="STRING" id="2094558.A0A314YYF0"/>
<organism evidence="2 3">
    <name type="scientific">Prunus yedoensis var. nudiflora</name>
    <dbReference type="NCBI Taxonomy" id="2094558"/>
    <lineage>
        <taxon>Eukaryota</taxon>
        <taxon>Viridiplantae</taxon>
        <taxon>Streptophyta</taxon>
        <taxon>Embryophyta</taxon>
        <taxon>Tracheophyta</taxon>
        <taxon>Spermatophyta</taxon>
        <taxon>Magnoliopsida</taxon>
        <taxon>eudicotyledons</taxon>
        <taxon>Gunneridae</taxon>
        <taxon>Pentapetalae</taxon>
        <taxon>rosids</taxon>
        <taxon>fabids</taxon>
        <taxon>Rosales</taxon>
        <taxon>Rosaceae</taxon>
        <taxon>Amygdaloideae</taxon>
        <taxon>Amygdaleae</taxon>
        <taxon>Prunus</taxon>
    </lineage>
</organism>
<keyword evidence="1" id="KW-0804">Transcription</keyword>
<accession>A0A314YYF0</accession>
<reference evidence="2 3" key="1">
    <citation type="submission" date="2018-02" db="EMBL/GenBank/DDBJ databases">
        <title>Draft genome of wild Prunus yedoensis var. nudiflora.</title>
        <authorList>
            <person name="Baek S."/>
            <person name="Kim J.-H."/>
            <person name="Choi K."/>
            <person name="Kim G.-B."/>
            <person name="Cho A."/>
            <person name="Jang H."/>
            <person name="Shin C.-H."/>
            <person name="Yu H.-J."/>
            <person name="Mun J.-H."/>
        </authorList>
    </citation>
    <scope>NUCLEOTIDE SEQUENCE [LARGE SCALE GENOMIC DNA]</scope>
    <source>
        <strain evidence="3">cv. Jeju island</strain>
        <tissue evidence="2">Leaf</tissue>
    </source>
</reference>
<comment type="caution">
    <text evidence="2">The sequence shown here is derived from an EMBL/GenBank/DDBJ whole genome shotgun (WGS) entry which is preliminary data.</text>
</comment>